<feature type="compositionally biased region" description="Low complexity" evidence="7">
    <location>
        <begin position="83"/>
        <end position="95"/>
    </location>
</feature>
<feature type="DNA-binding region" description="Homeobox" evidence="5">
    <location>
        <begin position="101"/>
        <end position="160"/>
    </location>
</feature>
<evidence type="ECO:0000256" key="6">
    <source>
        <dbReference type="RuleBase" id="RU000682"/>
    </source>
</evidence>
<dbReference type="Ensembl" id="ENSSSCT00015048455.1">
    <property type="protein sequence ID" value="ENSSSCP00015019274.1"/>
    <property type="gene ID" value="ENSSSCG00015036474.1"/>
</dbReference>
<dbReference type="FunFam" id="1.10.10.60:FF:000679">
    <property type="entry name" value="Homeobox protein aristaless"/>
    <property type="match status" value="1"/>
</dbReference>
<dbReference type="PROSITE" id="PS00027">
    <property type="entry name" value="HOMEOBOX_1"/>
    <property type="match status" value="1"/>
</dbReference>
<feature type="domain" description="Homeobox" evidence="8">
    <location>
        <begin position="99"/>
        <end position="159"/>
    </location>
</feature>
<dbReference type="InterPro" id="IPR009057">
    <property type="entry name" value="Homeodomain-like_sf"/>
</dbReference>
<keyword evidence="3 5" id="KW-0371">Homeobox</keyword>
<reference evidence="9" key="1">
    <citation type="submission" date="2025-08" db="UniProtKB">
        <authorList>
            <consortium name="Ensembl"/>
        </authorList>
    </citation>
    <scope>IDENTIFICATION</scope>
</reference>
<dbReference type="Gene3D" id="1.10.10.60">
    <property type="entry name" value="Homeodomain-like"/>
    <property type="match status" value="1"/>
</dbReference>
<dbReference type="GO" id="GO:0005634">
    <property type="term" value="C:nucleus"/>
    <property type="evidence" value="ECO:0007669"/>
    <property type="project" value="UniProtKB-SubCell"/>
</dbReference>
<evidence type="ECO:0000256" key="7">
    <source>
        <dbReference type="SAM" id="MobiDB-lite"/>
    </source>
</evidence>
<dbReference type="GO" id="GO:0003677">
    <property type="term" value="F:DNA binding"/>
    <property type="evidence" value="ECO:0007669"/>
    <property type="project" value="UniProtKB-UniRule"/>
</dbReference>
<dbReference type="SMART" id="SM00389">
    <property type="entry name" value="HOX"/>
    <property type="match status" value="1"/>
</dbReference>
<evidence type="ECO:0000259" key="8">
    <source>
        <dbReference type="PROSITE" id="PS50071"/>
    </source>
</evidence>
<accession>A0A8D0NIB2</accession>
<name>A0A8D0NIB2_PIG</name>
<dbReference type="InterPro" id="IPR050649">
    <property type="entry name" value="Paired_Homeobox_TFs"/>
</dbReference>
<keyword evidence="4 5" id="KW-0539">Nucleus</keyword>
<evidence type="ECO:0000256" key="1">
    <source>
        <dbReference type="ARBA" id="ARBA00004123"/>
    </source>
</evidence>
<dbReference type="AlphaFoldDB" id="A0A8D0NIB2"/>
<sequence>MASRPRCQYHDPGYYCLGVFEVEIRSQSVQGPVPGARGRDFEEGDPGLADPVNHEGNINQEGDGDHEGGDGGQGPGEQPPEEPGQVAPAAEAPQPRNRRQRRIQRKKFTPVQLQELEGLFQRTQYPDVPTRRELARRMDVTETRVQIWFKNRRAKYRRMERAAMLQDAPPVSLDQLVIIMLDEP</sequence>
<feature type="compositionally biased region" description="Basic residues" evidence="7">
    <location>
        <begin position="96"/>
        <end position="108"/>
    </location>
</feature>
<dbReference type="GO" id="GO:0000981">
    <property type="term" value="F:DNA-binding transcription factor activity, RNA polymerase II-specific"/>
    <property type="evidence" value="ECO:0007669"/>
    <property type="project" value="InterPro"/>
</dbReference>
<feature type="region of interest" description="Disordered" evidence="7">
    <location>
        <begin position="30"/>
        <end position="108"/>
    </location>
</feature>
<evidence type="ECO:0000256" key="4">
    <source>
        <dbReference type="ARBA" id="ARBA00023242"/>
    </source>
</evidence>
<dbReference type="PANTHER" id="PTHR24329:SF540">
    <property type="entry name" value="HOMEOBOX DOMAIN-CONTAINING PROTEIN"/>
    <property type="match status" value="1"/>
</dbReference>
<dbReference type="InterPro" id="IPR017970">
    <property type="entry name" value="Homeobox_CS"/>
</dbReference>
<dbReference type="Pfam" id="PF00046">
    <property type="entry name" value="Homeodomain"/>
    <property type="match status" value="1"/>
</dbReference>
<dbReference type="Proteomes" id="UP000694726">
    <property type="component" value="Unplaced"/>
</dbReference>
<protein>
    <recommendedName>
        <fullName evidence="8">Homeobox domain-containing protein</fullName>
    </recommendedName>
</protein>
<dbReference type="SUPFAM" id="SSF46689">
    <property type="entry name" value="Homeodomain-like"/>
    <property type="match status" value="1"/>
</dbReference>
<dbReference type="CDD" id="cd00086">
    <property type="entry name" value="homeodomain"/>
    <property type="match status" value="1"/>
</dbReference>
<evidence type="ECO:0000256" key="2">
    <source>
        <dbReference type="ARBA" id="ARBA00023125"/>
    </source>
</evidence>
<dbReference type="PROSITE" id="PS50071">
    <property type="entry name" value="HOMEOBOX_2"/>
    <property type="match status" value="1"/>
</dbReference>
<keyword evidence="2 5" id="KW-0238">DNA-binding</keyword>
<organism evidence="9 10">
    <name type="scientific">Sus scrofa</name>
    <name type="common">Pig</name>
    <dbReference type="NCBI Taxonomy" id="9823"/>
    <lineage>
        <taxon>Eukaryota</taxon>
        <taxon>Metazoa</taxon>
        <taxon>Chordata</taxon>
        <taxon>Craniata</taxon>
        <taxon>Vertebrata</taxon>
        <taxon>Euteleostomi</taxon>
        <taxon>Mammalia</taxon>
        <taxon>Eutheria</taxon>
        <taxon>Laurasiatheria</taxon>
        <taxon>Artiodactyla</taxon>
        <taxon>Suina</taxon>
        <taxon>Suidae</taxon>
        <taxon>Sus</taxon>
    </lineage>
</organism>
<dbReference type="PANTHER" id="PTHR24329">
    <property type="entry name" value="HOMEOBOX PROTEIN ARISTALESS"/>
    <property type="match status" value="1"/>
</dbReference>
<evidence type="ECO:0000313" key="9">
    <source>
        <dbReference type="Ensembl" id="ENSSSCP00015019274.1"/>
    </source>
</evidence>
<comment type="subcellular location">
    <subcellularLocation>
        <location evidence="1 5 6">Nucleus</location>
    </subcellularLocation>
</comment>
<dbReference type="InterPro" id="IPR001356">
    <property type="entry name" value="HD"/>
</dbReference>
<evidence type="ECO:0000256" key="5">
    <source>
        <dbReference type="PROSITE-ProRule" id="PRU00108"/>
    </source>
</evidence>
<proteinExistence type="predicted"/>
<evidence type="ECO:0000256" key="3">
    <source>
        <dbReference type="ARBA" id="ARBA00023155"/>
    </source>
</evidence>
<evidence type="ECO:0000313" key="10">
    <source>
        <dbReference type="Proteomes" id="UP000694726"/>
    </source>
</evidence>